<proteinExistence type="predicted"/>
<dbReference type="AlphaFoldDB" id="A0A559IV62"/>
<dbReference type="RefSeq" id="WP_144707374.1">
    <property type="nucleotide sequence ID" value="NZ_VNJJ01000031.1"/>
</dbReference>
<accession>A0A559IV62</accession>
<evidence type="ECO:0000313" key="1">
    <source>
        <dbReference type="EMBL" id="TVX91522.1"/>
    </source>
</evidence>
<name>A0A559IV62_9BACL</name>
<organism evidence="1 2">
    <name type="scientific">Cohnella terricola</name>
    <dbReference type="NCBI Taxonomy" id="1289167"/>
    <lineage>
        <taxon>Bacteria</taxon>
        <taxon>Bacillati</taxon>
        <taxon>Bacillota</taxon>
        <taxon>Bacilli</taxon>
        <taxon>Bacillales</taxon>
        <taxon>Paenibacillaceae</taxon>
        <taxon>Cohnella</taxon>
    </lineage>
</organism>
<protein>
    <submittedName>
        <fullName evidence="1">Uncharacterized protein</fullName>
    </submittedName>
</protein>
<dbReference type="PROSITE" id="PS51257">
    <property type="entry name" value="PROKAR_LIPOPROTEIN"/>
    <property type="match status" value="1"/>
</dbReference>
<reference evidence="1 2" key="1">
    <citation type="submission" date="2019-07" db="EMBL/GenBank/DDBJ databases">
        <authorList>
            <person name="Kim J."/>
        </authorList>
    </citation>
    <scope>NUCLEOTIDE SEQUENCE [LARGE SCALE GENOMIC DNA]</scope>
    <source>
        <strain evidence="1 2">G13</strain>
    </source>
</reference>
<dbReference type="Proteomes" id="UP000316330">
    <property type="component" value="Unassembled WGS sequence"/>
</dbReference>
<gene>
    <name evidence="1" type="ORF">FPZ45_24955</name>
</gene>
<keyword evidence="2" id="KW-1185">Reference proteome</keyword>
<dbReference type="EMBL" id="VNJJ01000031">
    <property type="protein sequence ID" value="TVX91522.1"/>
    <property type="molecule type" value="Genomic_DNA"/>
</dbReference>
<evidence type="ECO:0000313" key="2">
    <source>
        <dbReference type="Proteomes" id="UP000316330"/>
    </source>
</evidence>
<dbReference type="OrthoDB" id="1954789at2"/>
<sequence>MKLLYRGILFLFSIIFIIGCSKDDYPKDFDFTFKYGVMTKNVLNTFNGEYTKDLAMDGLISINYQLSVNDKKRIFEFMKDIDLFNYPDEVEGLNQLPSSGYEFEIQYNGKKKNIIWNGEFNDELKDQEFKELTRLIIGIIESSEDYRSLPESNGGYE</sequence>
<comment type="caution">
    <text evidence="1">The sequence shown here is derived from an EMBL/GenBank/DDBJ whole genome shotgun (WGS) entry which is preliminary data.</text>
</comment>